<feature type="transmembrane region" description="Helical" evidence="4">
    <location>
        <begin position="66"/>
        <end position="84"/>
    </location>
</feature>
<dbReference type="EC" id="2.7.13.3" evidence="2"/>
<dbReference type="InterPro" id="IPR004358">
    <property type="entry name" value="Sig_transdc_His_kin-like_C"/>
</dbReference>
<keyword evidence="4" id="KW-0812">Transmembrane</keyword>
<reference evidence="6 7" key="1">
    <citation type="journal article" date="2014" name="Int. J. Syst. Evol. Microbiol.">
        <title>Fulvimonas yonginensis sp. nov., isolated from greenhouse soil, and emended description of the genus Fulvimonas.</title>
        <authorList>
            <person name="Ahn J.H."/>
            <person name="Kim S.J."/>
            <person name="Weon H.Y."/>
            <person name="Hong S.B."/>
            <person name="Seok S.J."/>
            <person name="Kwon S.W."/>
        </authorList>
    </citation>
    <scope>NUCLEOTIDE SEQUENCE [LARGE SCALE GENOMIC DNA]</scope>
    <source>
        <strain evidence="6 7">KACC 16952</strain>
    </source>
</reference>
<feature type="transmembrane region" description="Helical" evidence="4">
    <location>
        <begin position="170"/>
        <end position="189"/>
    </location>
</feature>
<keyword evidence="7" id="KW-1185">Reference proteome</keyword>
<keyword evidence="6" id="KW-0418">Kinase</keyword>
<dbReference type="RefSeq" id="WP_336806798.1">
    <property type="nucleotide sequence ID" value="NZ_JBBBNY010000002.1"/>
</dbReference>
<dbReference type="InterPro" id="IPR003594">
    <property type="entry name" value="HATPase_dom"/>
</dbReference>
<dbReference type="PANTHER" id="PTHR43547">
    <property type="entry name" value="TWO-COMPONENT HISTIDINE KINASE"/>
    <property type="match status" value="1"/>
</dbReference>
<evidence type="ECO:0000256" key="1">
    <source>
        <dbReference type="ARBA" id="ARBA00000085"/>
    </source>
</evidence>
<comment type="caution">
    <text evidence="6">The sequence shown here is derived from an EMBL/GenBank/DDBJ whole genome shotgun (WGS) entry which is preliminary data.</text>
</comment>
<organism evidence="6 7">
    <name type="scientific">Fulvimonas yonginensis</name>
    <dbReference type="NCBI Taxonomy" id="1495200"/>
    <lineage>
        <taxon>Bacteria</taxon>
        <taxon>Pseudomonadati</taxon>
        <taxon>Pseudomonadota</taxon>
        <taxon>Gammaproteobacteria</taxon>
        <taxon>Lysobacterales</taxon>
        <taxon>Rhodanobacteraceae</taxon>
        <taxon>Fulvimonas</taxon>
    </lineage>
</organism>
<gene>
    <name evidence="6" type="ORF">WAT24_05405</name>
</gene>
<feature type="transmembrane region" description="Helical" evidence="4">
    <location>
        <begin position="36"/>
        <end position="54"/>
    </location>
</feature>
<feature type="transmembrane region" description="Helical" evidence="4">
    <location>
        <begin position="96"/>
        <end position="114"/>
    </location>
</feature>
<sequence>MPGTRTVPPRGWARWRRLRRRLDNAMFTRARYSQPMMPVMCLLGCLFMPLYWYIWTYLLPQPYSNLGLHLAGSAVLLPLALQRWWPRRCRPWLPVYWYAVITYVLPFFFGYLMLRNGSSIGWMAVHQFALFITMMLFDLASFALIFSLGTAAAALAFQLGPHAGWPTHALLQYAPVLALTLVLGPLASLSQKFADQAKVNALIGASNNIAHELRTPLGSLQLAGRAIGRYLPHLLESHRLAEQAGLPVAELRGPHVQALRRGIDVIEHEVSHAHTVIDMLLMAARPMGKLQLEPLHVRACVAQALARYPYASRAERERVHLSPGPDFVLRGSETLLTHVLFNLLRNALFHTGRAGKGEIRVSLETGADGHYLRVHDTGPGIPPDVLPRIFNRFYSYAEGGTGTGLGIGLAFSQSAVERMGGRISCHSRWGEYTEFVVRFPARAGVPSGQGLPA</sequence>
<dbReference type="PRINTS" id="PR00344">
    <property type="entry name" value="BCTRLSENSOR"/>
</dbReference>
<accession>A0ABU8J9G4</accession>
<keyword evidence="3" id="KW-0597">Phosphoprotein</keyword>
<comment type="catalytic activity">
    <reaction evidence="1">
        <text>ATP + protein L-histidine = ADP + protein N-phospho-L-histidine.</text>
        <dbReference type="EC" id="2.7.13.3"/>
    </reaction>
</comment>
<dbReference type="Gene3D" id="1.10.287.130">
    <property type="match status" value="1"/>
</dbReference>
<dbReference type="PANTHER" id="PTHR43547:SF2">
    <property type="entry name" value="HYBRID SIGNAL TRANSDUCTION HISTIDINE KINASE C"/>
    <property type="match status" value="1"/>
</dbReference>
<evidence type="ECO:0000313" key="7">
    <source>
        <dbReference type="Proteomes" id="UP001381174"/>
    </source>
</evidence>
<dbReference type="CDD" id="cd00082">
    <property type="entry name" value="HisKA"/>
    <property type="match status" value="1"/>
</dbReference>
<evidence type="ECO:0000256" key="2">
    <source>
        <dbReference type="ARBA" id="ARBA00012438"/>
    </source>
</evidence>
<evidence type="ECO:0000259" key="5">
    <source>
        <dbReference type="PROSITE" id="PS50109"/>
    </source>
</evidence>
<keyword evidence="6" id="KW-0808">Transferase</keyword>
<feature type="transmembrane region" description="Helical" evidence="4">
    <location>
        <begin position="144"/>
        <end position="164"/>
    </location>
</feature>
<name>A0ABU8J9G4_9GAMM</name>
<dbReference type="SMART" id="SM00387">
    <property type="entry name" value="HATPase_c"/>
    <property type="match status" value="1"/>
</dbReference>
<dbReference type="Gene3D" id="3.30.565.10">
    <property type="entry name" value="Histidine kinase-like ATPase, C-terminal domain"/>
    <property type="match status" value="1"/>
</dbReference>
<dbReference type="PROSITE" id="PS50109">
    <property type="entry name" value="HIS_KIN"/>
    <property type="match status" value="1"/>
</dbReference>
<feature type="domain" description="Histidine kinase" evidence="5">
    <location>
        <begin position="208"/>
        <end position="443"/>
    </location>
</feature>
<dbReference type="CDD" id="cd00075">
    <property type="entry name" value="HATPase"/>
    <property type="match status" value="1"/>
</dbReference>
<keyword evidence="4" id="KW-0472">Membrane</keyword>
<proteinExistence type="predicted"/>
<protein>
    <recommendedName>
        <fullName evidence="2">histidine kinase</fullName>
        <ecNumber evidence="2">2.7.13.3</ecNumber>
    </recommendedName>
</protein>
<dbReference type="InterPro" id="IPR005467">
    <property type="entry name" value="His_kinase_dom"/>
</dbReference>
<dbReference type="SUPFAM" id="SSF55874">
    <property type="entry name" value="ATPase domain of HSP90 chaperone/DNA topoisomerase II/histidine kinase"/>
    <property type="match status" value="1"/>
</dbReference>
<dbReference type="Proteomes" id="UP001381174">
    <property type="component" value="Unassembled WGS sequence"/>
</dbReference>
<dbReference type="Pfam" id="PF02518">
    <property type="entry name" value="HATPase_c"/>
    <property type="match status" value="1"/>
</dbReference>
<dbReference type="InterPro" id="IPR003661">
    <property type="entry name" value="HisK_dim/P_dom"/>
</dbReference>
<keyword evidence="4" id="KW-1133">Transmembrane helix</keyword>
<dbReference type="InterPro" id="IPR036890">
    <property type="entry name" value="HATPase_C_sf"/>
</dbReference>
<dbReference type="EMBL" id="JBBBNY010000002">
    <property type="protein sequence ID" value="MEI7036194.1"/>
    <property type="molecule type" value="Genomic_DNA"/>
</dbReference>
<evidence type="ECO:0000313" key="6">
    <source>
        <dbReference type="EMBL" id="MEI7036194.1"/>
    </source>
</evidence>
<evidence type="ECO:0000256" key="3">
    <source>
        <dbReference type="ARBA" id="ARBA00022553"/>
    </source>
</evidence>
<dbReference type="GO" id="GO:0016301">
    <property type="term" value="F:kinase activity"/>
    <property type="evidence" value="ECO:0007669"/>
    <property type="project" value="UniProtKB-KW"/>
</dbReference>
<evidence type="ECO:0000256" key="4">
    <source>
        <dbReference type="SAM" id="Phobius"/>
    </source>
</evidence>